<reference evidence="2" key="1">
    <citation type="submission" date="2017-08" db="EMBL/GenBank/DDBJ databases">
        <title>A dynamic microbial community with high functional redundancy inhabits the cold, oxic subseafloor aquifer.</title>
        <authorList>
            <person name="Tully B.J."/>
            <person name="Wheat C.G."/>
            <person name="Glazer B.T."/>
            <person name="Huber J.A."/>
        </authorList>
    </citation>
    <scope>NUCLEOTIDE SEQUENCE [LARGE SCALE GENOMIC DNA]</scope>
</reference>
<protein>
    <submittedName>
        <fullName evidence="1">Uncharacterized protein</fullName>
    </submittedName>
</protein>
<proteinExistence type="predicted"/>
<dbReference type="Proteomes" id="UP000218327">
    <property type="component" value="Unassembled WGS sequence"/>
</dbReference>
<name>A0A2A5ATF6_9GAMM</name>
<comment type="caution">
    <text evidence="1">The sequence shown here is derived from an EMBL/GenBank/DDBJ whole genome shotgun (WGS) entry which is preliminary data.</text>
</comment>
<gene>
    <name evidence="1" type="ORF">COA96_14175</name>
</gene>
<dbReference type="EMBL" id="NVVJ01000058">
    <property type="protein sequence ID" value="PCJ22532.1"/>
    <property type="molecule type" value="Genomic_DNA"/>
</dbReference>
<dbReference type="AlphaFoldDB" id="A0A2A5ATF6"/>
<sequence>MSDTGVLVIPAGGKLPLAVTDSNYLYCYQQTGLIRVELSKDKGGKKPHMMERFTLLSNKDFDAVIIHNVSGAENTIRLFHGEGDYSQSQDQAVVSISNTTPIPVSLLSGSVTLNQANIANGALNKPDNSIGAEATEQIVTASVSNVLVRVTNLLENTDEMRVGTHSGVNANTGTPIHPGATWESNTAAGVWIYNSKNDVQSVAIEVETRT</sequence>
<accession>A0A2A5ATF6</accession>
<evidence type="ECO:0000313" key="1">
    <source>
        <dbReference type="EMBL" id="PCJ22532.1"/>
    </source>
</evidence>
<organism evidence="1 2">
    <name type="scientific">SAR86 cluster bacterium</name>
    <dbReference type="NCBI Taxonomy" id="2030880"/>
    <lineage>
        <taxon>Bacteria</taxon>
        <taxon>Pseudomonadati</taxon>
        <taxon>Pseudomonadota</taxon>
        <taxon>Gammaproteobacteria</taxon>
        <taxon>SAR86 cluster</taxon>
    </lineage>
</organism>
<evidence type="ECO:0000313" key="2">
    <source>
        <dbReference type="Proteomes" id="UP000218327"/>
    </source>
</evidence>